<dbReference type="GO" id="GO:0016324">
    <property type="term" value="C:apical plasma membrane"/>
    <property type="evidence" value="ECO:0007669"/>
    <property type="project" value="TreeGrafter"/>
</dbReference>
<feature type="compositionally biased region" description="Basic and acidic residues" evidence="2">
    <location>
        <begin position="152"/>
        <end position="161"/>
    </location>
</feature>
<evidence type="ECO:0000313" key="4">
    <source>
        <dbReference type="Proteomes" id="UP000828390"/>
    </source>
</evidence>
<dbReference type="PANTHER" id="PTHR14191">
    <property type="entry name" value="PDZ DOMAIN CONTAINING PROTEIN"/>
    <property type="match status" value="1"/>
</dbReference>
<organism evidence="3 4">
    <name type="scientific">Dreissena polymorpha</name>
    <name type="common">Zebra mussel</name>
    <name type="synonym">Mytilus polymorpha</name>
    <dbReference type="NCBI Taxonomy" id="45954"/>
    <lineage>
        <taxon>Eukaryota</taxon>
        <taxon>Metazoa</taxon>
        <taxon>Spiralia</taxon>
        <taxon>Lophotrochozoa</taxon>
        <taxon>Mollusca</taxon>
        <taxon>Bivalvia</taxon>
        <taxon>Autobranchia</taxon>
        <taxon>Heteroconchia</taxon>
        <taxon>Euheterodonta</taxon>
        <taxon>Imparidentia</taxon>
        <taxon>Neoheterodontei</taxon>
        <taxon>Myida</taxon>
        <taxon>Dreissenoidea</taxon>
        <taxon>Dreissenidae</taxon>
        <taxon>Dreissena</taxon>
    </lineage>
</organism>
<name>A0A9D4L843_DREPO</name>
<reference evidence="3" key="1">
    <citation type="journal article" date="2019" name="bioRxiv">
        <title>The Genome of the Zebra Mussel, Dreissena polymorpha: A Resource for Invasive Species Research.</title>
        <authorList>
            <person name="McCartney M.A."/>
            <person name="Auch B."/>
            <person name="Kono T."/>
            <person name="Mallez S."/>
            <person name="Zhang Y."/>
            <person name="Obille A."/>
            <person name="Becker A."/>
            <person name="Abrahante J.E."/>
            <person name="Garbe J."/>
            <person name="Badalamenti J.P."/>
            <person name="Herman A."/>
            <person name="Mangelson H."/>
            <person name="Liachko I."/>
            <person name="Sullivan S."/>
            <person name="Sone E.D."/>
            <person name="Koren S."/>
            <person name="Silverstein K.A.T."/>
            <person name="Beckman K.B."/>
            <person name="Gohl D.M."/>
        </authorList>
    </citation>
    <scope>NUCLEOTIDE SEQUENCE</scope>
    <source>
        <strain evidence="3">Duluth1</strain>
        <tissue evidence="3">Whole animal</tissue>
    </source>
</reference>
<proteinExistence type="predicted"/>
<protein>
    <submittedName>
        <fullName evidence="3">Uncharacterized protein</fullName>
    </submittedName>
</protein>
<feature type="compositionally biased region" description="Basic and acidic residues" evidence="2">
    <location>
        <begin position="405"/>
        <end position="426"/>
    </location>
</feature>
<dbReference type="GO" id="GO:0043495">
    <property type="term" value="F:protein-membrane adaptor activity"/>
    <property type="evidence" value="ECO:0007669"/>
    <property type="project" value="TreeGrafter"/>
</dbReference>
<feature type="region of interest" description="Disordered" evidence="2">
    <location>
        <begin position="141"/>
        <end position="162"/>
    </location>
</feature>
<dbReference type="InterPro" id="IPR036034">
    <property type="entry name" value="PDZ_sf"/>
</dbReference>
<sequence length="578" mass="63313">MSRSVFSTFIRRSASSGNKYHEILSTGSSRPTSRALPKGPEPLDSSDSGLITEGKYSSSLRSPVKKDHGHITQADYIPVTGLLPRTFLSSVYSGPSSSTRNEMYNRSVRSRSLETKDRFSYTGKLSNGISNLKLNSYDSCSSNGIKTSSRAKGSDDIRSPRDQAILNTRDNVKYQLVLLEDNFSAVTPQTVVSMDQPPPLLPGPGVSLPAPGEVIPQLATSPSPGHMMQPPIQTCEPPSSQPLQLVHFSDQQAMEGETSADEDDKSDDRPPRPRYNDVQHDQEEVPSSPEPEPEPVVTKASVKLDLPADDAGLRKVDQIIEVNNIEDVTHQQKIKTGGEETNKLVVDPDANDFHKNNGITITVNLPEVINGETNPKTASAVTPQTVVSMAQPSPLLPEGETSADEDNKSDDRPPRPRYNDVQHDQEEVPSSPEPEPEPVVTKAPVKLDLPADDAGLRKRDQIIEVNNIEDISHQQKIKTGGEETNKLVVDPDANDFHKNNGITITVNLPEVINGETNPKTASDKLPKDVQQLDDKAITLFYKALEHGKEKVNNIRLLVVGMFGVGKTSLVNNLIWDYR</sequence>
<evidence type="ECO:0000256" key="2">
    <source>
        <dbReference type="SAM" id="MobiDB-lite"/>
    </source>
</evidence>
<feature type="compositionally biased region" description="Basic and acidic residues" evidence="2">
    <location>
        <begin position="266"/>
        <end position="283"/>
    </location>
</feature>
<comment type="caution">
    <text evidence="3">The sequence shown here is derived from an EMBL/GenBank/DDBJ whole genome shotgun (WGS) entry which is preliminary data.</text>
</comment>
<evidence type="ECO:0000256" key="1">
    <source>
        <dbReference type="ARBA" id="ARBA00022737"/>
    </source>
</evidence>
<feature type="compositionally biased region" description="Polar residues" evidence="2">
    <location>
        <begin position="141"/>
        <end position="151"/>
    </location>
</feature>
<feature type="region of interest" description="Disordered" evidence="2">
    <location>
        <begin position="391"/>
        <end position="453"/>
    </location>
</feature>
<evidence type="ECO:0000313" key="3">
    <source>
        <dbReference type="EMBL" id="KAH3853807.1"/>
    </source>
</evidence>
<dbReference type="InterPro" id="IPR051067">
    <property type="entry name" value="NHER"/>
</dbReference>
<dbReference type="Gene3D" id="2.30.42.10">
    <property type="match status" value="2"/>
</dbReference>
<feature type="compositionally biased region" description="Polar residues" evidence="2">
    <location>
        <begin position="45"/>
        <end position="61"/>
    </location>
</feature>
<dbReference type="AlphaFoldDB" id="A0A9D4L843"/>
<keyword evidence="1" id="KW-0677">Repeat</keyword>
<accession>A0A9D4L843</accession>
<feature type="region of interest" description="Disordered" evidence="2">
    <location>
        <begin position="20"/>
        <end position="68"/>
    </location>
</feature>
<feature type="compositionally biased region" description="Low complexity" evidence="2">
    <location>
        <begin position="203"/>
        <end position="212"/>
    </location>
</feature>
<reference evidence="3" key="2">
    <citation type="submission" date="2020-11" db="EMBL/GenBank/DDBJ databases">
        <authorList>
            <person name="McCartney M.A."/>
            <person name="Auch B."/>
            <person name="Kono T."/>
            <person name="Mallez S."/>
            <person name="Becker A."/>
            <person name="Gohl D.M."/>
            <person name="Silverstein K.A.T."/>
            <person name="Koren S."/>
            <person name="Bechman K.B."/>
            <person name="Herman A."/>
            <person name="Abrahante J.E."/>
            <person name="Garbe J."/>
        </authorList>
    </citation>
    <scope>NUCLEOTIDE SEQUENCE</scope>
    <source>
        <strain evidence="3">Duluth1</strain>
        <tissue evidence="3">Whole animal</tissue>
    </source>
</reference>
<gene>
    <name evidence="3" type="ORF">DPMN_096342</name>
</gene>
<feature type="region of interest" description="Disordered" evidence="2">
    <location>
        <begin position="195"/>
        <end position="311"/>
    </location>
</feature>
<dbReference type="PANTHER" id="PTHR14191:SF3">
    <property type="entry name" value="NA(+)_H(+) EXCHANGE REGULATORY COFACTOR-LIKE PROTEIN NRFL-1"/>
    <property type="match status" value="1"/>
</dbReference>
<dbReference type="Proteomes" id="UP000828390">
    <property type="component" value="Unassembled WGS sequence"/>
</dbReference>
<dbReference type="EMBL" id="JAIWYP010000003">
    <property type="protein sequence ID" value="KAH3853807.1"/>
    <property type="molecule type" value="Genomic_DNA"/>
</dbReference>
<dbReference type="GO" id="GO:0072659">
    <property type="term" value="P:protein localization to plasma membrane"/>
    <property type="evidence" value="ECO:0007669"/>
    <property type="project" value="TreeGrafter"/>
</dbReference>
<keyword evidence="4" id="KW-1185">Reference proteome</keyword>